<reference evidence="1 2" key="1">
    <citation type="submission" date="2021-06" db="EMBL/GenBank/DDBJ databases">
        <title>Caerostris extrusa draft genome.</title>
        <authorList>
            <person name="Kono N."/>
            <person name="Arakawa K."/>
        </authorList>
    </citation>
    <scope>NUCLEOTIDE SEQUENCE [LARGE SCALE GENOMIC DNA]</scope>
</reference>
<dbReference type="Proteomes" id="UP001054945">
    <property type="component" value="Unassembled WGS sequence"/>
</dbReference>
<keyword evidence="2" id="KW-1185">Reference proteome</keyword>
<protein>
    <submittedName>
        <fullName evidence="1">Uncharacterized protein</fullName>
    </submittedName>
</protein>
<sequence>MWRGQLSEMESSGEIRTRLVLRSSFRVPIPSGPVLRSHWTPTCIDSSFLQITCFFFYFSSHVFFSHRVQDMAYFINM</sequence>
<gene>
    <name evidence="1" type="ORF">CEXT_104951</name>
</gene>
<evidence type="ECO:0000313" key="2">
    <source>
        <dbReference type="Proteomes" id="UP001054945"/>
    </source>
</evidence>
<name>A0AAV4T8Q0_CAEEX</name>
<dbReference type="AlphaFoldDB" id="A0AAV4T8Q0"/>
<dbReference type="EMBL" id="BPLR01010862">
    <property type="protein sequence ID" value="GIY42544.1"/>
    <property type="molecule type" value="Genomic_DNA"/>
</dbReference>
<organism evidence="1 2">
    <name type="scientific">Caerostris extrusa</name>
    <name type="common">Bark spider</name>
    <name type="synonym">Caerostris bankana</name>
    <dbReference type="NCBI Taxonomy" id="172846"/>
    <lineage>
        <taxon>Eukaryota</taxon>
        <taxon>Metazoa</taxon>
        <taxon>Ecdysozoa</taxon>
        <taxon>Arthropoda</taxon>
        <taxon>Chelicerata</taxon>
        <taxon>Arachnida</taxon>
        <taxon>Araneae</taxon>
        <taxon>Araneomorphae</taxon>
        <taxon>Entelegynae</taxon>
        <taxon>Araneoidea</taxon>
        <taxon>Araneidae</taxon>
        <taxon>Caerostris</taxon>
    </lineage>
</organism>
<evidence type="ECO:0000313" key="1">
    <source>
        <dbReference type="EMBL" id="GIY42544.1"/>
    </source>
</evidence>
<proteinExistence type="predicted"/>
<comment type="caution">
    <text evidence="1">The sequence shown here is derived from an EMBL/GenBank/DDBJ whole genome shotgun (WGS) entry which is preliminary data.</text>
</comment>
<accession>A0AAV4T8Q0</accession>